<evidence type="ECO:0000256" key="1">
    <source>
        <dbReference type="SAM" id="MobiDB-lite"/>
    </source>
</evidence>
<proteinExistence type="predicted"/>
<protein>
    <submittedName>
        <fullName evidence="2">Uncharacterized protein</fullName>
    </submittedName>
</protein>
<feature type="non-terminal residue" evidence="2">
    <location>
        <position position="222"/>
    </location>
</feature>
<evidence type="ECO:0000313" key="3">
    <source>
        <dbReference type="Proteomes" id="UP001189429"/>
    </source>
</evidence>
<reference evidence="2" key="1">
    <citation type="submission" date="2023-10" db="EMBL/GenBank/DDBJ databases">
        <authorList>
            <person name="Chen Y."/>
            <person name="Shah S."/>
            <person name="Dougan E. K."/>
            <person name="Thang M."/>
            <person name="Chan C."/>
        </authorList>
    </citation>
    <scope>NUCLEOTIDE SEQUENCE [LARGE SCALE GENOMIC DNA]</scope>
</reference>
<feature type="region of interest" description="Disordered" evidence="1">
    <location>
        <begin position="144"/>
        <end position="173"/>
    </location>
</feature>
<gene>
    <name evidence="2" type="ORF">PCOR1329_LOCUS23702</name>
</gene>
<comment type="caution">
    <text evidence="2">The sequence shown here is derived from an EMBL/GenBank/DDBJ whole genome shotgun (WGS) entry which is preliminary data.</text>
</comment>
<feature type="non-terminal residue" evidence="2">
    <location>
        <position position="1"/>
    </location>
</feature>
<evidence type="ECO:0000313" key="2">
    <source>
        <dbReference type="EMBL" id="CAK0822772.1"/>
    </source>
</evidence>
<feature type="compositionally biased region" description="Basic residues" evidence="1">
    <location>
        <begin position="144"/>
        <end position="160"/>
    </location>
</feature>
<sequence length="222" mass="24168">QRKASRRGFFLEGVWACPPPVDDGPRRLPGPVPRLERAARRGVLRQEGGDVPRARGWRAGADAWPRRPAGVVRRAGPEDGGRDERPTAERRVHPPLHQPQHVVRAPDHRGRVRAGQARAGPVPGGDVAGWAVACRVRRVRGLPLRRPRGRGRGGLHRRHPERPAGRAAAGGGLRHAGRVLRRRAPLARAAGGGRRLSRRAPGRQGFWAPSGSLALPGRRISH</sequence>
<organism evidence="2 3">
    <name type="scientific">Prorocentrum cordatum</name>
    <dbReference type="NCBI Taxonomy" id="2364126"/>
    <lineage>
        <taxon>Eukaryota</taxon>
        <taxon>Sar</taxon>
        <taxon>Alveolata</taxon>
        <taxon>Dinophyceae</taxon>
        <taxon>Prorocentrales</taxon>
        <taxon>Prorocentraceae</taxon>
        <taxon>Prorocentrum</taxon>
    </lineage>
</organism>
<accession>A0ABN9RTX7</accession>
<feature type="compositionally biased region" description="Basic and acidic residues" evidence="1">
    <location>
        <begin position="75"/>
        <end position="91"/>
    </location>
</feature>
<dbReference type="Proteomes" id="UP001189429">
    <property type="component" value="Unassembled WGS sequence"/>
</dbReference>
<dbReference type="EMBL" id="CAUYUJ010008066">
    <property type="protein sequence ID" value="CAK0822772.1"/>
    <property type="molecule type" value="Genomic_DNA"/>
</dbReference>
<name>A0ABN9RTX7_9DINO</name>
<keyword evidence="3" id="KW-1185">Reference proteome</keyword>
<feature type="region of interest" description="Disordered" evidence="1">
    <location>
        <begin position="189"/>
        <end position="222"/>
    </location>
</feature>
<feature type="region of interest" description="Disordered" evidence="1">
    <location>
        <begin position="71"/>
        <end position="91"/>
    </location>
</feature>